<gene>
    <name evidence="1" type="ORF">LCGC14_2607060</name>
</gene>
<proteinExistence type="predicted"/>
<name>A0A0F9A6Z0_9ZZZZ</name>
<reference evidence="1" key="1">
    <citation type="journal article" date="2015" name="Nature">
        <title>Complex archaea that bridge the gap between prokaryotes and eukaryotes.</title>
        <authorList>
            <person name="Spang A."/>
            <person name="Saw J.H."/>
            <person name="Jorgensen S.L."/>
            <person name="Zaremba-Niedzwiedzka K."/>
            <person name="Martijn J."/>
            <person name="Lind A.E."/>
            <person name="van Eijk R."/>
            <person name="Schleper C."/>
            <person name="Guy L."/>
            <person name="Ettema T.J."/>
        </authorList>
    </citation>
    <scope>NUCLEOTIDE SEQUENCE</scope>
</reference>
<accession>A0A0F9A6Z0</accession>
<organism evidence="1">
    <name type="scientific">marine sediment metagenome</name>
    <dbReference type="NCBI Taxonomy" id="412755"/>
    <lineage>
        <taxon>unclassified sequences</taxon>
        <taxon>metagenomes</taxon>
        <taxon>ecological metagenomes</taxon>
    </lineage>
</organism>
<dbReference type="EMBL" id="LAZR01044162">
    <property type="protein sequence ID" value="KKL05334.1"/>
    <property type="molecule type" value="Genomic_DNA"/>
</dbReference>
<feature type="non-terminal residue" evidence="1">
    <location>
        <position position="50"/>
    </location>
</feature>
<protein>
    <submittedName>
        <fullName evidence="1">Uncharacterized protein</fullName>
    </submittedName>
</protein>
<comment type="caution">
    <text evidence="1">The sequence shown here is derived from an EMBL/GenBank/DDBJ whole genome shotgun (WGS) entry which is preliminary data.</text>
</comment>
<sequence>MAWTTRITDVAFSSYLRSDQKFVLNVNGTKILQPVPTEQDKDSYEGPTIR</sequence>
<dbReference type="AlphaFoldDB" id="A0A0F9A6Z0"/>
<evidence type="ECO:0000313" key="1">
    <source>
        <dbReference type="EMBL" id="KKL05334.1"/>
    </source>
</evidence>